<evidence type="ECO:0000313" key="5">
    <source>
        <dbReference type="Proteomes" id="UP000070491"/>
    </source>
</evidence>
<dbReference type="Proteomes" id="UP000070491">
    <property type="component" value="Unassembled WGS sequence"/>
</dbReference>
<keyword evidence="1" id="KW-0805">Transcription regulation</keyword>
<feature type="domain" description="HTH deoR-type" evidence="3">
    <location>
        <begin position="16"/>
        <end position="71"/>
    </location>
</feature>
<keyword evidence="5" id="KW-1185">Reference proteome</keyword>
<dbReference type="GO" id="GO:0003700">
    <property type="term" value="F:DNA-binding transcription factor activity"/>
    <property type="evidence" value="ECO:0007669"/>
    <property type="project" value="InterPro"/>
</dbReference>
<protein>
    <recommendedName>
        <fullName evidence="3">HTH deoR-type domain-containing protein</fullName>
    </recommendedName>
</protein>
<keyword evidence="2" id="KW-0804">Transcription</keyword>
<proteinExistence type="predicted"/>
<evidence type="ECO:0000256" key="2">
    <source>
        <dbReference type="ARBA" id="ARBA00023163"/>
    </source>
</evidence>
<name>A0A133VIN4_9EURY</name>
<evidence type="ECO:0000256" key="1">
    <source>
        <dbReference type="ARBA" id="ARBA00023015"/>
    </source>
</evidence>
<dbReference type="PROSITE" id="PS51000">
    <property type="entry name" value="HTH_DEOR_2"/>
    <property type="match status" value="1"/>
</dbReference>
<organism evidence="4 5">
    <name type="scientific">candidate division MSBL1 archaeon SCGC-AAA382F02</name>
    <dbReference type="NCBI Taxonomy" id="1698282"/>
    <lineage>
        <taxon>Archaea</taxon>
        <taxon>Methanobacteriati</taxon>
        <taxon>Methanobacteriota</taxon>
        <taxon>candidate division MSBL1</taxon>
    </lineage>
</organism>
<dbReference type="AlphaFoldDB" id="A0A133VIN4"/>
<dbReference type="InterPro" id="IPR036388">
    <property type="entry name" value="WH-like_DNA-bd_sf"/>
</dbReference>
<dbReference type="SUPFAM" id="SSF46785">
    <property type="entry name" value="Winged helix' DNA-binding domain"/>
    <property type="match status" value="1"/>
</dbReference>
<dbReference type="InterPro" id="IPR001034">
    <property type="entry name" value="DeoR_HTH"/>
</dbReference>
<dbReference type="EMBL" id="LHYG01000008">
    <property type="protein sequence ID" value="KXB06270.1"/>
    <property type="molecule type" value="Genomic_DNA"/>
</dbReference>
<dbReference type="InterPro" id="IPR036390">
    <property type="entry name" value="WH_DNA-bd_sf"/>
</dbReference>
<evidence type="ECO:0000259" key="3">
    <source>
        <dbReference type="PROSITE" id="PS51000"/>
    </source>
</evidence>
<dbReference type="Pfam" id="PF08220">
    <property type="entry name" value="HTH_DeoR"/>
    <property type="match status" value="1"/>
</dbReference>
<accession>A0A133VIN4</accession>
<comment type="caution">
    <text evidence="4">The sequence shown here is derived from an EMBL/GenBank/DDBJ whole genome shotgun (WGS) entry which is preliminary data.</text>
</comment>
<dbReference type="Gene3D" id="1.10.10.10">
    <property type="entry name" value="Winged helix-like DNA-binding domain superfamily/Winged helix DNA-binding domain"/>
    <property type="match status" value="1"/>
</dbReference>
<evidence type="ECO:0000313" key="4">
    <source>
        <dbReference type="EMBL" id="KXB06270.1"/>
    </source>
</evidence>
<gene>
    <name evidence="4" type="ORF">AKJ53_00850</name>
</gene>
<dbReference type="SMART" id="SM00420">
    <property type="entry name" value="HTH_DEOR"/>
    <property type="match status" value="1"/>
</dbReference>
<reference evidence="4 5" key="1">
    <citation type="journal article" date="2016" name="Sci. Rep.">
        <title>Metabolic traits of an uncultured archaeal lineage -MSBL1- from brine pools of the Red Sea.</title>
        <authorList>
            <person name="Mwirichia R."/>
            <person name="Alam I."/>
            <person name="Rashid M."/>
            <person name="Vinu M."/>
            <person name="Ba-Alawi W."/>
            <person name="Anthony Kamau A."/>
            <person name="Kamanda Ngugi D."/>
            <person name="Goker M."/>
            <person name="Klenk H.P."/>
            <person name="Bajic V."/>
            <person name="Stingl U."/>
        </authorList>
    </citation>
    <scope>NUCLEOTIDE SEQUENCE [LARGE SCALE GENOMIC DNA]</scope>
    <source>
        <strain evidence="4">SCGC-AAA382F02</strain>
    </source>
</reference>
<sequence>MSSERNKIEEKSLSPKEVRQELILYLLQKYGSLQTKDIAKVLGHKPRTIRRTLKKLKESGEVESEKLGRKYIWAPSEDDFERSMYF</sequence>